<evidence type="ECO:0008006" key="2">
    <source>
        <dbReference type="Google" id="ProtNLM"/>
    </source>
</evidence>
<sequence length="73" mass="8632">MTFNAKAEALRLKNEKKLISKKRFKPSKLDIHKHKLLALHKEATSIACLQRWLLRKGVKTHWSTVKRWIDKNA</sequence>
<accession>A0A0F9JRM7</accession>
<comment type="caution">
    <text evidence="1">The sequence shown here is derived from an EMBL/GenBank/DDBJ whole genome shotgun (WGS) entry which is preliminary data.</text>
</comment>
<dbReference type="EMBL" id="LAZR01009450">
    <property type="protein sequence ID" value="KKM72544.1"/>
    <property type="molecule type" value="Genomic_DNA"/>
</dbReference>
<gene>
    <name evidence="1" type="ORF">LCGC14_1419510</name>
</gene>
<organism evidence="1">
    <name type="scientific">marine sediment metagenome</name>
    <dbReference type="NCBI Taxonomy" id="412755"/>
    <lineage>
        <taxon>unclassified sequences</taxon>
        <taxon>metagenomes</taxon>
        <taxon>ecological metagenomes</taxon>
    </lineage>
</organism>
<name>A0A0F9JRM7_9ZZZZ</name>
<dbReference type="AlphaFoldDB" id="A0A0F9JRM7"/>
<evidence type="ECO:0000313" key="1">
    <source>
        <dbReference type="EMBL" id="KKM72544.1"/>
    </source>
</evidence>
<protein>
    <recommendedName>
        <fullName evidence="2">Winged helix-turn helix domain-containing protein</fullName>
    </recommendedName>
</protein>
<reference evidence="1" key="1">
    <citation type="journal article" date="2015" name="Nature">
        <title>Complex archaea that bridge the gap between prokaryotes and eukaryotes.</title>
        <authorList>
            <person name="Spang A."/>
            <person name="Saw J.H."/>
            <person name="Jorgensen S.L."/>
            <person name="Zaremba-Niedzwiedzka K."/>
            <person name="Martijn J."/>
            <person name="Lind A.E."/>
            <person name="van Eijk R."/>
            <person name="Schleper C."/>
            <person name="Guy L."/>
            <person name="Ettema T.J."/>
        </authorList>
    </citation>
    <scope>NUCLEOTIDE SEQUENCE</scope>
</reference>
<proteinExistence type="predicted"/>